<keyword evidence="3" id="KW-1185">Reference proteome</keyword>
<dbReference type="EMBL" id="JAVDVY010000003">
    <property type="protein sequence ID" value="MDR7136106.1"/>
    <property type="molecule type" value="Genomic_DNA"/>
</dbReference>
<dbReference type="InterPro" id="IPR011528">
    <property type="entry name" value="NERD"/>
</dbReference>
<accession>A0ABU1WES8</accession>
<dbReference type="Proteomes" id="UP001251524">
    <property type="component" value="Unassembled WGS sequence"/>
</dbReference>
<dbReference type="PROSITE" id="PS50965">
    <property type="entry name" value="NERD"/>
    <property type="match status" value="1"/>
</dbReference>
<name>A0ABU1WES8_9GAMM</name>
<proteinExistence type="predicted"/>
<sequence>MTTRHRVSSTQGGSTVLIKKADDHSAFIRELERTASGNGLEAKRATDELRIRQAGLRGEAESAYLIDFDFANSRNWAVVHDLRLEQNGRVAQIDHLLINRWLDVYVLETKHFHAGLKITEQGEFLRYDNYKRTYLGMPSPLQQNERHIAVLHDVVERIEWPVRLGLRIAPSFHSLVLVASNARIDRPKHFDTSRVIKADQLKARIWKDIDDEGFLLMIKTAAKMVSRDTVEFVARQLVAQHRPLSRKASPEEAPPVHNRTRIEPTFTPATAVQRKQNTPTAPACKSCSGRSGEILHGKFGYYFKCGSCAANTAIRFTCQPGHSPRLRKEGAAFYRECAECNSSALFHRNGQ</sequence>
<dbReference type="Pfam" id="PF08378">
    <property type="entry name" value="NERD"/>
    <property type="match status" value="1"/>
</dbReference>
<reference evidence="2 3" key="1">
    <citation type="submission" date="2023-07" db="EMBL/GenBank/DDBJ databases">
        <title>Sorghum-associated microbial communities from plants grown in Nebraska, USA.</title>
        <authorList>
            <person name="Schachtman D."/>
        </authorList>
    </citation>
    <scope>NUCLEOTIDE SEQUENCE [LARGE SCALE GENOMIC DNA]</scope>
    <source>
        <strain evidence="2 3">BE198</strain>
    </source>
</reference>
<protein>
    <recommendedName>
        <fullName evidence="1">NERD domain-containing protein</fullName>
    </recommendedName>
</protein>
<dbReference type="RefSeq" id="WP_310064303.1">
    <property type="nucleotide sequence ID" value="NZ_JAVDVY010000003.1"/>
</dbReference>
<evidence type="ECO:0000313" key="3">
    <source>
        <dbReference type="Proteomes" id="UP001251524"/>
    </source>
</evidence>
<evidence type="ECO:0000313" key="2">
    <source>
        <dbReference type="EMBL" id="MDR7136106.1"/>
    </source>
</evidence>
<organism evidence="2 3">
    <name type="scientific">Lysobacter niastensis</name>
    <dbReference type="NCBI Taxonomy" id="380629"/>
    <lineage>
        <taxon>Bacteria</taxon>
        <taxon>Pseudomonadati</taxon>
        <taxon>Pseudomonadota</taxon>
        <taxon>Gammaproteobacteria</taxon>
        <taxon>Lysobacterales</taxon>
        <taxon>Lysobacteraceae</taxon>
        <taxon>Lysobacter</taxon>
    </lineage>
</organism>
<feature type="domain" description="NERD" evidence="1">
    <location>
        <begin position="54"/>
        <end position="174"/>
    </location>
</feature>
<evidence type="ECO:0000259" key="1">
    <source>
        <dbReference type="PROSITE" id="PS50965"/>
    </source>
</evidence>
<gene>
    <name evidence="2" type="ORF">J2X06_003324</name>
</gene>
<comment type="caution">
    <text evidence="2">The sequence shown here is derived from an EMBL/GenBank/DDBJ whole genome shotgun (WGS) entry which is preliminary data.</text>
</comment>